<evidence type="ECO:0000313" key="2">
    <source>
        <dbReference type="EMBL" id="GJT11162.1"/>
    </source>
</evidence>
<reference evidence="2" key="2">
    <citation type="submission" date="2022-01" db="EMBL/GenBank/DDBJ databases">
        <authorList>
            <person name="Yamashiro T."/>
            <person name="Shiraishi A."/>
            <person name="Satake H."/>
            <person name="Nakayama K."/>
        </authorList>
    </citation>
    <scope>NUCLEOTIDE SEQUENCE</scope>
</reference>
<keyword evidence="3" id="KW-1185">Reference proteome</keyword>
<organism evidence="2 3">
    <name type="scientific">Tanacetum coccineum</name>
    <dbReference type="NCBI Taxonomy" id="301880"/>
    <lineage>
        <taxon>Eukaryota</taxon>
        <taxon>Viridiplantae</taxon>
        <taxon>Streptophyta</taxon>
        <taxon>Embryophyta</taxon>
        <taxon>Tracheophyta</taxon>
        <taxon>Spermatophyta</taxon>
        <taxon>Magnoliopsida</taxon>
        <taxon>eudicotyledons</taxon>
        <taxon>Gunneridae</taxon>
        <taxon>Pentapetalae</taxon>
        <taxon>asterids</taxon>
        <taxon>campanulids</taxon>
        <taxon>Asterales</taxon>
        <taxon>Asteraceae</taxon>
        <taxon>Asteroideae</taxon>
        <taxon>Anthemideae</taxon>
        <taxon>Anthemidinae</taxon>
        <taxon>Tanacetum</taxon>
    </lineage>
</organism>
<feature type="compositionally biased region" description="Basic residues" evidence="1">
    <location>
        <begin position="68"/>
        <end position="77"/>
    </location>
</feature>
<dbReference type="Proteomes" id="UP001151760">
    <property type="component" value="Unassembled WGS sequence"/>
</dbReference>
<reference evidence="2" key="1">
    <citation type="journal article" date="2022" name="Int. J. Mol. Sci.">
        <title>Draft Genome of Tanacetum Coccineum: Genomic Comparison of Closely Related Tanacetum-Family Plants.</title>
        <authorList>
            <person name="Yamashiro T."/>
            <person name="Shiraishi A."/>
            <person name="Nakayama K."/>
            <person name="Satake H."/>
        </authorList>
    </citation>
    <scope>NUCLEOTIDE SEQUENCE</scope>
</reference>
<gene>
    <name evidence="2" type="ORF">Tco_0858204</name>
</gene>
<comment type="caution">
    <text evidence="2">The sequence shown here is derived from an EMBL/GenBank/DDBJ whole genome shotgun (WGS) entry which is preliminary data.</text>
</comment>
<feature type="region of interest" description="Disordered" evidence="1">
    <location>
        <begin position="235"/>
        <end position="272"/>
    </location>
</feature>
<sequence length="515" mass="54730">MDTTVGRVVPLLPVAPARSEAALKASVDKLFDEGGSGDQVDSAAGGSQNIVIGADVENVAAETVVSKKPTRYRKKRPAAADASGSSHPPKKLREDYGTSGGTATGGKSSSAIKELLERSILNAKIGVAVVATLPFVTSSVSATPEREGGNLLDSITGPNLRTIGPSERFVISSDSSHHSSNSATEAEVDSVIRSVSPPVMAEATVIASIVSASSVPPSGTAEKVVSPARPSIFLDSNSTDTIKPDAAGPSHLSGNELSMRSREVSSESQDETFVQRWNVPNDTLLDDHDISQKFIDHLAPPVLRLNALKQKNVDLKGEKDSFTMKITDLQSSVSAKDLELEGVNVVVSGYEHLEEQIKEFQDAQMDVISDKLAKLELLTHGVNLAVIKCLNSSEYLTALGIAISRANENGMQDGLAAGIDHEKHSRNLEDLVAYNPSAEEDYNSALQELRAVDFSLLAELKSQKDTSVETIMDLLRLESPLANAPGISDLQPDIDQLMVPIHQSEDQVVLGVTSL</sequence>
<evidence type="ECO:0000313" key="3">
    <source>
        <dbReference type="Proteomes" id="UP001151760"/>
    </source>
</evidence>
<evidence type="ECO:0000256" key="1">
    <source>
        <dbReference type="SAM" id="MobiDB-lite"/>
    </source>
</evidence>
<protein>
    <submittedName>
        <fullName evidence="2">Uncharacterized protein</fullName>
    </submittedName>
</protein>
<feature type="region of interest" description="Disordered" evidence="1">
    <location>
        <begin position="67"/>
        <end position="108"/>
    </location>
</feature>
<proteinExistence type="predicted"/>
<dbReference type="EMBL" id="BQNB010013047">
    <property type="protein sequence ID" value="GJT11162.1"/>
    <property type="molecule type" value="Genomic_DNA"/>
</dbReference>
<accession>A0ABQ5BAN2</accession>
<name>A0ABQ5BAN2_9ASTR</name>